<protein>
    <submittedName>
        <fullName evidence="2">Polysaccharide pyruvyl transferase family protein</fullName>
        <ecNumber evidence="2">2.4.-.-</ecNumber>
    </submittedName>
</protein>
<dbReference type="Pfam" id="PF04230">
    <property type="entry name" value="PS_pyruv_trans"/>
    <property type="match status" value="1"/>
</dbReference>
<dbReference type="GO" id="GO:0016757">
    <property type="term" value="F:glycosyltransferase activity"/>
    <property type="evidence" value="ECO:0007669"/>
    <property type="project" value="UniProtKB-KW"/>
</dbReference>
<sequence length="364" mass="42261">MKNNSSAFVVGWHAHKNTGDNAMLQVISWLLNKKLNVKNIYLLCTLKTLPISYVNDVELRPVFWLSDKTFFFKKFFFHKAISISDILIFGGGSIFHSENSIHWKLDILKKYKRLYPDNKVIALSVSIGPFPTGTAELLFKEFVSLLDLIVVRDAWSEKFLEEKCAESNFIRSSDFAFFMPHLLNYDKCTDKKKAKKRVGISLKYFDNNILSEKILNAIEGLINNFELEFVFFAFSQEDEKYFKCISRLDTSFKCCFHGYSDSPFRFIELMSDMAAFVGMRLHSQIYATILNIPLIVLDYHYKCTEFSKEVGVPNEYVLNLDSLDASILYDRLDKLLVSRYEFIDVEKKVKKDIDIVNEAIGRLL</sequence>
<reference evidence="2 3" key="1">
    <citation type="submission" date="2023-06" db="EMBL/GenBank/DDBJ databases">
        <title>Thiopseudomonas sp. CY1220 draft genome sequence.</title>
        <authorList>
            <person name="Zhao G."/>
            <person name="An M."/>
        </authorList>
    </citation>
    <scope>NUCLEOTIDE SEQUENCE [LARGE SCALE GENOMIC DNA]</scope>
    <source>
        <strain evidence="2 3">CY1220</strain>
    </source>
</reference>
<feature type="domain" description="Polysaccharide pyruvyl transferase" evidence="1">
    <location>
        <begin position="17"/>
        <end position="301"/>
    </location>
</feature>
<evidence type="ECO:0000313" key="2">
    <source>
        <dbReference type="EMBL" id="MDM7858926.1"/>
    </source>
</evidence>
<proteinExistence type="predicted"/>
<dbReference type="EC" id="2.4.-.-" evidence="2"/>
<dbReference type="PANTHER" id="PTHR36836">
    <property type="entry name" value="COLANIC ACID BIOSYNTHESIS PROTEIN WCAK"/>
    <property type="match status" value="1"/>
</dbReference>
<keyword evidence="2" id="KW-0808">Transferase</keyword>
<dbReference type="EMBL" id="JAUCDY010000020">
    <property type="protein sequence ID" value="MDM7858926.1"/>
    <property type="molecule type" value="Genomic_DNA"/>
</dbReference>
<keyword evidence="3" id="KW-1185">Reference proteome</keyword>
<accession>A0ABT7SRV4</accession>
<evidence type="ECO:0000313" key="3">
    <source>
        <dbReference type="Proteomes" id="UP001241056"/>
    </source>
</evidence>
<keyword evidence="2" id="KW-0328">Glycosyltransferase</keyword>
<dbReference type="Proteomes" id="UP001241056">
    <property type="component" value="Unassembled WGS sequence"/>
</dbReference>
<dbReference type="PANTHER" id="PTHR36836:SF1">
    <property type="entry name" value="COLANIC ACID BIOSYNTHESIS PROTEIN WCAK"/>
    <property type="match status" value="1"/>
</dbReference>
<gene>
    <name evidence="2" type="ORF">QEZ41_11695</name>
</gene>
<name>A0ABT7SRV4_9GAMM</name>
<evidence type="ECO:0000259" key="1">
    <source>
        <dbReference type="Pfam" id="PF04230"/>
    </source>
</evidence>
<dbReference type="InterPro" id="IPR007345">
    <property type="entry name" value="Polysacch_pyruvyl_Trfase"/>
</dbReference>
<dbReference type="RefSeq" id="WP_289411777.1">
    <property type="nucleotide sequence ID" value="NZ_JAUCDY010000020.1"/>
</dbReference>
<organism evidence="2 3">
    <name type="scientific">Thiopseudomonas acetoxidans</name>
    <dbReference type="NCBI Taxonomy" id="3041622"/>
    <lineage>
        <taxon>Bacteria</taxon>
        <taxon>Pseudomonadati</taxon>
        <taxon>Pseudomonadota</taxon>
        <taxon>Gammaproteobacteria</taxon>
        <taxon>Pseudomonadales</taxon>
        <taxon>Pseudomonadaceae</taxon>
        <taxon>Thiopseudomonas</taxon>
    </lineage>
</organism>
<comment type="caution">
    <text evidence="2">The sequence shown here is derived from an EMBL/GenBank/DDBJ whole genome shotgun (WGS) entry which is preliminary data.</text>
</comment>